<organism evidence="4">
    <name type="scientific">Pneumocystis jirovecii</name>
    <name type="common">Human pneumocystis pneumonia agent</name>
    <dbReference type="NCBI Taxonomy" id="42068"/>
    <lineage>
        <taxon>Eukaryota</taxon>
        <taxon>Fungi</taxon>
        <taxon>Dikarya</taxon>
        <taxon>Ascomycota</taxon>
        <taxon>Taphrinomycotina</taxon>
        <taxon>Pneumocystomycetes</taxon>
        <taxon>Pneumocystaceae</taxon>
        <taxon>Pneumocystis</taxon>
    </lineage>
</organism>
<dbReference type="EMBL" id="CAKM01000092">
    <property type="protein sequence ID" value="CCJ28607.1"/>
    <property type="molecule type" value="Genomic_DNA"/>
</dbReference>
<dbReference type="InterPro" id="IPR013766">
    <property type="entry name" value="Thioredoxin_domain"/>
</dbReference>
<feature type="domain" description="Thioredoxin" evidence="1">
    <location>
        <begin position="8"/>
        <end position="76"/>
    </location>
</feature>
<comment type="caution">
    <text evidence="3">The sequence shown here is derived from an EMBL/GenBank/DDBJ whole genome shotgun (WGS) entry which is preliminary data.</text>
</comment>
<evidence type="ECO:0008006" key="5">
    <source>
        <dbReference type="Google" id="ProtNLM"/>
    </source>
</evidence>
<dbReference type="Proteomes" id="UP000010422">
    <property type="component" value="Unassembled WGS sequence"/>
</dbReference>
<evidence type="ECO:0000259" key="2">
    <source>
        <dbReference type="Pfam" id="PF07749"/>
    </source>
</evidence>
<evidence type="ECO:0000313" key="3">
    <source>
        <dbReference type="EMBL" id="CCJ28607.1"/>
    </source>
</evidence>
<dbReference type="PANTHER" id="PTHR12211:SF0">
    <property type="entry name" value="ENDOPLASMIC RETICULUM RESIDENT PROTEIN 29"/>
    <property type="match status" value="1"/>
</dbReference>
<dbReference type="SUPFAM" id="SSF47933">
    <property type="entry name" value="ERP29 C domain-like"/>
    <property type="match status" value="1"/>
</dbReference>
<dbReference type="Pfam" id="PF00085">
    <property type="entry name" value="Thioredoxin"/>
    <property type="match status" value="1"/>
</dbReference>
<dbReference type="GO" id="GO:0005783">
    <property type="term" value="C:endoplasmic reticulum"/>
    <property type="evidence" value="ECO:0007669"/>
    <property type="project" value="InterPro"/>
</dbReference>
<dbReference type="AlphaFoldDB" id="L0P8Q9"/>
<protein>
    <recommendedName>
        <fullName evidence="5">Thioredoxin domain-containing protein</fullName>
    </recommendedName>
</protein>
<dbReference type="VEuPathDB" id="FungiDB:PNEJI1_002726"/>
<gene>
    <name evidence="3" type="ORF">PNEJI1_002726</name>
</gene>
<dbReference type="Pfam" id="PF07749">
    <property type="entry name" value="ERp29"/>
    <property type="match status" value="1"/>
</dbReference>
<dbReference type="CDD" id="cd02961">
    <property type="entry name" value="PDI_a_family"/>
    <property type="match status" value="1"/>
</dbReference>
<dbReference type="FunCoup" id="L0P8Q9">
    <property type="interactions" value="145"/>
</dbReference>
<dbReference type="InterPro" id="IPR036249">
    <property type="entry name" value="Thioredoxin-like_sf"/>
</dbReference>
<reference evidence="3 4" key="1">
    <citation type="journal article" date="2012" name="MBio">
        <title>De novo assembly of the Pneumocystis jirovecii genome from a single bronchoalveolar lavage fluid specimen from a patient.</title>
        <authorList>
            <person name="Cisse O.H."/>
            <person name="Pagni M."/>
            <person name="Hauser P.M."/>
        </authorList>
    </citation>
    <scope>NUCLEOTIDE SEQUENCE [LARGE SCALE GENOMIC DNA]</scope>
    <source>
        <strain evidence="3 4">SE8</strain>
    </source>
</reference>
<dbReference type="InterPro" id="IPR011679">
    <property type="entry name" value="ERp29_C"/>
</dbReference>
<dbReference type="PANTHER" id="PTHR12211">
    <property type="entry name" value="ENDOPLASMIC RETICULUM PROTEIN ERP29"/>
    <property type="match status" value="1"/>
</dbReference>
<name>L0P8Q9_PNEJI</name>
<evidence type="ECO:0000259" key="1">
    <source>
        <dbReference type="Pfam" id="PF00085"/>
    </source>
</evidence>
<proteinExistence type="predicted"/>
<dbReference type="InterPro" id="IPR036356">
    <property type="entry name" value="ERp29_C_sf"/>
</dbReference>
<feature type="domain" description="Endoplasmic reticulum resident protein 29 C-terminal" evidence="2">
    <location>
        <begin position="94"/>
        <end position="180"/>
    </location>
</feature>
<accession>L0P8Q9</accession>
<evidence type="ECO:0000313" key="4">
    <source>
        <dbReference type="Proteomes" id="UP000010422"/>
    </source>
</evidence>
<dbReference type="SUPFAM" id="SSF52833">
    <property type="entry name" value="Thioredoxin-like"/>
    <property type="match status" value="1"/>
</dbReference>
<dbReference type="InterPro" id="IPR016855">
    <property type="entry name" value="ERp29"/>
</dbReference>
<dbReference type="STRING" id="1209962.L0P8Q9"/>
<dbReference type="Gene3D" id="1.20.1150.12">
    <property type="entry name" value="Endoplasmic reticulum resident protein 29, C-terminal domain"/>
    <property type="match status" value="1"/>
</dbReference>
<dbReference type="Gene3D" id="3.40.30.10">
    <property type="entry name" value="Glutaredoxin"/>
    <property type="match status" value="1"/>
</dbReference>
<sequence>MSNSMHRCGHCKALEPIYTKIYQCFLPDKHVVIAKINADAYRDIAKEHVFSKGTSEKTGIEYNGENTEDDIISFINANTGTMRIRGGGLSNKAGRIHEFDSVVNTISSSNIKEVISELKSLAKKSNNKYASYYIKVAEKITTSPNFVETEYQRLEKLLQKKLERSKYDDAQIRKNILSVFQIKKKHFSDEL</sequence>
<dbReference type="InParanoid" id="L0P8Q9"/>